<proteinExistence type="predicted"/>
<dbReference type="AlphaFoldDB" id="A0A9W6WF70"/>
<protein>
    <submittedName>
        <fullName evidence="2">Unnamed protein product</fullName>
    </submittedName>
</protein>
<name>A0A9W6WF70_CANBO</name>
<reference evidence="2" key="1">
    <citation type="submission" date="2023-04" db="EMBL/GenBank/DDBJ databases">
        <title>Candida boidinii NBRC 10035.</title>
        <authorList>
            <person name="Ichikawa N."/>
            <person name="Sato H."/>
            <person name="Tonouchi N."/>
        </authorList>
    </citation>
    <scope>NUCLEOTIDE SEQUENCE</scope>
    <source>
        <strain evidence="2">NBRC 10035</strain>
    </source>
</reference>
<evidence type="ECO:0000256" key="1">
    <source>
        <dbReference type="SAM" id="MobiDB-lite"/>
    </source>
</evidence>
<dbReference type="Proteomes" id="UP001165120">
    <property type="component" value="Unassembled WGS sequence"/>
</dbReference>
<sequence length="297" mass="34994">MFPDECLDTSGMQLINSNNNNILKYNISVNKSIYDLSELTLDDADEKKYEHFLKWEFKLSVRDQMKKIKPIGVNPTIREFRVFDAHFIRLIDNHFMLDFSERLQSTPTKYPPLVEEFIFSTIGWLVPMDCIGTYFEEGKQGIVSAYNAYRKTALNFPYTTSRLYSMFYKVRLNGSKEFAEYREEIRDILYISSMPNSPRVPNEMIIDILYTNINHLGDWKREVYREYQRNKDHIHSPSQTFKSLNEFLVEVGEAHDCYLSLRRNKTKNNRKSRKRKAITSGKPSKSASVSVINARQR</sequence>
<feature type="compositionally biased region" description="Polar residues" evidence="1">
    <location>
        <begin position="281"/>
        <end position="297"/>
    </location>
</feature>
<keyword evidence="3" id="KW-1185">Reference proteome</keyword>
<gene>
    <name evidence="2" type="ORF">Cboi02_000042700</name>
</gene>
<evidence type="ECO:0000313" key="3">
    <source>
        <dbReference type="Proteomes" id="UP001165120"/>
    </source>
</evidence>
<accession>A0A9W6WF70</accession>
<comment type="caution">
    <text evidence="2">The sequence shown here is derived from an EMBL/GenBank/DDBJ whole genome shotgun (WGS) entry which is preliminary data.</text>
</comment>
<feature type="compositionally biased region" description="Basic residues" evidence="1">
    <location>
        <begin position="262"/>
        <end position="277"/>
    </location>
</feature>
<feature type="region of interest" description="Disordered" evidence="1">
    <location>
        <begin position="262"/>
        <end position="297"/>
    </location>
</feature>
<dbReference type="EMBL" id="BSXN01000077">
    <property type="protein sequence ID" value="GME66993.1"/>
    <property type="molecule type" value="Genomic_DNA"/>
</dbReference>
<organism evidence="2 3">
    <name type="scientific">Candida boidinii</name>
    <name type="common">Yeast</name>
    <dbReference type="NCBI Taxonomy" id="5477"/>
    <lineage>
        <taxon>Eukaryota</taxon>
        <taxon>Fungi</taxon>
        <taxon>Dikarya</taxon>
        <taxon>Ascomycota</taxon>
        <taxon>Saccharomycotina</taxon>
        <taxon>Pichiomycetes</taxon>
        <taxon>Pichiales</taxon>
        <taxon>Pichiaceae</taxon>
        <taxon>Ogataea</taxon>
        <taxon>Ogataea/Candida clade</taxon>
    </lineage>
</organism>
<evidence type="ECO:0000313" key="2">
    <source>
        <dbReference type="EMBL" id="GME66993.1"/>
    </source>
</evidence>